<evidence type="ECO:0000313" key="3">
    <source>
        <dbReference type="Proteomes" id="UP001370758"/>
    </source>
</evidence>
<name>A0AAV9W3S5_9PEZI</name>
<dbReference type="EMBL" id="JAVHJL010000006">
    <property type="protein sequence ID" value="KAK6501652.1"/>
    <property type="molecule type" value="Genomic_DNA"/>
</dbReference>
<accession>A0AAV9W3S5</accession>
<comment type="caution">
    <text evidence="2">The sequence shown here is derived from an EMBL/GenBank/DDBJ whole genome shotgun (WGS) entry which is preliminary data.</text>
</comment>
<organism evidence="2 3">
    <name type="scientific">Arthrobotrys musiformis</name>
    <dbReference type="NCBI Taxonomy" id="47236"/>
    <lineage>
        <taxon>Eukaryota</taxon>
        <taxon>Fungi</taxon>
        <taxon>Dikarya</taxon>
        <taxon>Ascomycota</taxon>
        <taxon>Pezizomycotina</taxon>
        <taxon>Orbiliomycetes</taxon>
        <taxon>Orbiliales</taxon>
        <taxon>Orbiliaceae</taxon>
        <taxon>Arthrobotrys</taxon>
    </lineage>
</organism>
<keyword evidence="3" id="KW-1185">Reference proteome</keyword>
<dbReference type="Proteomes" id="UP001370758">
    <property type="component" value="Unassembled WGS sequence"/>
</dbReference>
<proteinExistence type="predicted"/>
<dbReference type="AlphaFoldDB" id="A0AAV9W3S5"/>
<protein>
    <submittedName>
        <fullName evidence="2">Uncharacterized protein</fullName>
    </submittedName>
</protein>
<gene>
    <name evidence="2" type="ORF">TWF481_009482</name>
</gene>
<sequence>MSTTTNPPVQGSRKKKNKKITLQLDHGFVRDDPLLISKQKAYEAILKSEKYWSRSQSPPGWSEKSPEAPEAPKVRAYRVPDLKSFAIAIQSEGFTESMFITLEDPSRMTGIDFLIKMARTSLAIENMCQSLQNDPNTVLTHSITLHEVMQQMKSGWFQPYFLSKEELDKTDELRRKLIYYGKIINKTSKTLNLVRENIDGSETEPKVRFIELKVEDLDGRHIRFIPNQDRCLEYFEQFDRVRAQLREFRDDLNLRTQYLRDERRATVRLLTACRRLKAILKDRVSEEMPCKCRLDYWELDVWRKFGLPVMGVPAISGPRGFAPI</sequence>
<evidence type="ECO:0000313" key="2">
    <source>
        <dbReference type="EMBL" id="KAK6501652.1"/>
    </source>
</evidence>
<evidence type="ECO:0000256" key="1">
    <source>
        <dbReference type="SAM" id="MobiDB-lite"/>
    </source>
</evidence>
<feature type="region of interest" description="Disordered" evidence="1">
    <location>
        <begin position="52"/>
        <end position="71"/>
    </location>
</feature>
<reference evidence="2 3" key="1">
    <citation type="submission" date="2023-08" db="EMBL/GenBank/DDBJ databases">
        <authorList>
            <person name="Palmer J.M."/>
        </authorList>
    </citation>
    <scope>NUCLEOTIDE SEQUENCE [LARGE SCALE GENOMIC DNA]</scope>
    <source>
        <strain evidence="2 3">TWF481</strain>
    </source>
</reference>